<dbReference type="Gene3D" id="3.40.50.2000">
    <property type="entry name" value="Glycogen Phosphorylase B"/>
    <property type="match status" value="1"/>
</dbReference>
<accession>A0ABW3T9T3</accession>
<dbReference type="EMBL" id="JBHTKR010000002">
    <property type="protein sequence ID" value="MFD1193909.1"/>
    <property type="molecule type" value="Genomic_DNA"/>
</dbReference>
<dbReference type="GO" id="GO:0016757">
    <property type="term" value="F:glycosyltransferase activity"/>
    <property type="evidence" value="ECO:0007669"/>
    <property type="project" value="UniProtKB-KW"/>
</dbReference>
<name>A0ABW3T9T3_9RHOB</name>
<keyword evidence="3" id="KW-1185">Reference proteome</keyword>
<dbReference type="EC" id="2.4.-.-" evidence="2"/>
<keyword evidence="2" id="KW-0808">Transferase</keyword>
<protein>
    <submittedName>
        <fullName evidence="2">Glycosyltransferase</fullName>
        <ecNumber evidence="2">2.4.-.-</ecNumber>
    </submittedName>
</protein>
<evidence type="ECO:0000313" key="3">
    <source>
        <dbReference type="Proteomes" id="UP001597151"/>
    </source>
</evidence>
<dbReference type="SUPFAM" id="SSF53756">
    <property type="entry name" value="UDP-Glycosyltransferase/glycogen phosphorylase"/>
    <property type="match status" value="1"/>
</dbReference>
<reference evidence="3" key="1">
    <citation type="journal article" date="2019" name="Int. J. Syst. Evol. Microbiol.">
        <title>The Global Catalogue of Microorganisms (GCM) 10K type strain sequencing project: providing services to taxonomists for standard genome sequencing and annotation.</title>
        <authorList>
            <consortium name="The Broad Institute Genomics Platform"/>
            <consortium name="The Broad Institute Genome Sequencing Center for Infectious Disease"/>
            <person name="Wu L."/>
            <person name="Ma J."/>
        </authorList>
    </citation>
    <scope>NUCLEOTIDE SEQUENCE [LARGE SCALE GENOMIC DNA]</scope>
    <source>
        <strain evidence="3">CCUG 55328</strain>
    </source>
</reference>
<dbReference type="Proteomes" id="UP001597151">
    <property type="component" value="Unassembled WGS sequence"/>
</dbReference>
<gene>
    <name evidence="2" type="ORF">ACFQ3C_04430</name>
</gene>
<dbReference type="Pfam" id="PF00534">
    <property type="entry name" value="Glycos_transf_1"/>
    <property type="match status" value="1"/>
</dbReference>
<feature type="domain" description="Glycosyl transferase family 1" evidence="1">
    <location>
        <begin position="197"/>
        <end position="360"/>
    </location>
</feature>
<sequence>MNPRGLRLILVTPWNTQSAIAGVNLLIAKELVQRGVAVTIVRSEMDAQAKLKALNTDMPILRPKDLLKLQPGYDYDHICYAIGNYWLFHGGAINILAQRPGLVLLHDAFLRDLGAGWEQELGKASYQYLLQTLVNHPIQPDAIPETIGTNSMVNWPMAMATGGVVHAKHYLDLAQTACPGPVVELPLPVSDINTAAPRKRQPGDPIDIVTIGHVNSNKLPEEIIQAIGSSHRLRTHCQYRLLGPIDDETRSRLESLADSLHVKIQMTGWLDEEHLLREIGMSDCVLCLRFPILEGASMSAIVALLSARPTIVCDAGFYSEIPDDVVIKLPARPQAPAIVRALETIIDKPDHMADVAARARVYALETFTASCYVDGLLNLIEEAIDVSFTVKEARTLCAETSAWGLDGTDPLFSRLSKISIDLFS</sequence>
<evidence type="ECO:0000313" key="2">
    <source>
        <dbReference type="EMBL" id="MFD1193909.1"/>
    </source>
</evidence>
<organism evidence="2 3">
    <name type="scientific">Seohaeicola saemankumensis</name>
    <dbReference type="NCBI Taxonomy" id="481181"/>
    <lineage>
        <taxon>Bacteria</taxon>
        <taxon>Pseudomonadati</taxon>
        <taxon>Pseudomonadota</taxon>
        <taxon>Alphaproteobacteria</taxon>
        <taxon>Rhodobacterales</taxon>
        <taxon>Roseobacteraceae</taxon>
        <taxon>Seohaeicola</taxon>
    </lineage>
</organism>
<proteinExistence type="predicted"/>
<evidence type="ECO:0000259" key="1">
    <source>
        <dbReference type="Pfam" id="PF00534"/>
    </source>
</evidence>
<comment type="caution">
    <text evidence="2">The sequence shown here is derived from an EMBL/GenBank/DDBJ whole genome shotgun (WGS) entry which is preliminary data.</text>
</comment>
<keyword evidence="2" id="KW-0328">Glycosyltransferase</keyword>
<dbReference type="RefSeq" id="WP_380789252.1">
    <property type="nucleotide sequence ID" value="NZ_JBHTKR010000002.1"/>
</dbReference>
<dbReference type="InterPro" id="IPR001296">
    <property type="entry name" value="Glyco_trans_1"/>
</dbReference>